<gene>
    <name evidence="3" type="ORF">AAFC00_000165</name>
</gene>
<comment type="caution">
    <text evidence="3">The sequence shown here is derived from an EMBL/GenBank/DDBJ whole genome shotgun (WGS) entry which is preliminary data.</text>
</comment>
<protein>
    <recommendedName>
        <fullName evidence="5">RNA polymerase I-specific transcription initiation factor RRN3</fullName>
    </recommendedName>
</protein>
<feature type="region of interest" description="Disordered" evidence="2">
    <location>
        <begin position="16"/>
        <end position="48"/>
    </location>
</feature>
<dbReference type="InterPro" id="IPR007991">
    <property type="entry name" value="RNA_pol_I_trans_ini_fac_RRN3"/>
</dbReference>
<comment type="similarity">
    <text evidence="1">Belongs to the RRN3 family.</text>
</comment>
<feature type="region of interest" description="Disordered" evidence="2">
    <location>
        <begin position="329"/>
        <end position="349"/>
    </location>
</feature>
<evidence type="ECO:0000313" key="4">
    <source>
        <dbReference type="Proteomes" id="UP001562354"/>
    </source>
</evidence>
<keyword evidence="4" id="KW-1185">Reference proteome</keyword>
<proteinExistence type="inferred from homology"/>
<feature type="compositionally biased region" description="Acidic residues" evidence="2">
    <location>
        <begin position="672"/>
        <end position="706"/>
    </location>
</feature>
<dbReference type="GeneID" id="95973868"/>
<dbReference type="Proteomes" id="UP001562354">
    <property type="component" value="Unassembled WGS sequence"/>
</dbReference>
<evidence type="ECO:0008006" key="5">
    <source>
        <dbReference type="Google" id="ProtNLM"/>
    </source>
</evidence>
<dbReference type="RefSeq" id="XP_069196371.1">
    <property type="nucleotide sequence ID" value="XM_069340915.1"/>
</dbReference>
<dbReference type="PANTHER" id="PTHR12790:SF0">
    <property type="entry name" value="RNA POLYMERASE I-SPECIFIC TRANSCRIPTION INITIATION FACTOR RRN3-RELATED"/>
    <property type="match status" value="1"/>
</dbReference>
<dbReference type="PANTHER" id="PTHR12790">
    <property type="entry name" value="TRANSCRIPTION INITIATION FACTOR IA RRN3"/>
    <property type="match status" value="1"/>
</dbReference>
<feature type="compositionally biased region" description="Basic and acidic residues" evidence="2">
    <location>
        <begin position="622"/>
        <end position="636"/>
    </location>
</feature>
<feature type="region of interest" description="Disordered" evidence="2">
    <location>
        <begin position="667"/>
        <end position="721"/>
    </location>
</feature>
<feature type="region of interest" description="Disordered" evidence="2">
    <location>
        <begin position="610"/>
        <end position="636"/>
    </location>
</feature>
<evidence type="ECO:0000256" key="2">
    <source>
        <dbReference type="SAM" id="MobiDB-lite"/>
    </source>
</evidence>
<dbReference type="Pfam" id="PF05327">
    <property type="entry name" value="RRN3"/>
    <property type="match status" value="1"/>
</dbReference>
<dbReference type="EMBL" id="JBFMKM010000018">
    <property type="protein sequence ID" value="KAL1296689.1"/>
    <property type="molecule type" value="Genomic_DNA"/>
</dbReference>
<sequence>MVPVVSAPAAMAPPAFLPQKSLKRDASHLSSPPTTPRQGQDAVIMPSTTQSKRLKVAFDDKVDVRILDDWSSKPLDLVKEEVRSALDGHHRSGADKDDTAYEQLRMVFVSAGTSTGPDGQVREADESSLDKPSTSLLKKYMIALVGRVGHLKACANLVVAILDVNWMGRDDSLVALYVRFLGALGVAVPGYMRSILDRIVRHFVHLPASLGRIPGESQVSRQQMTPRLHNALRYLLRLIPSASSALVESLRAAFPNHHTATRQSYVGYVKSALRVVDYAPELKAEILTLVTERLVKVDVEVQEEIDELDDDIDEKIVLAGKQAGLSADVRAGDSDADDSDNESVTSSELSITPEEMQIRALRDTVSKLDAVLDLLFAHYTTTFAEGKIFQVNEAFEHLLSQFATFVLPTFRSRHTQFLIFHFSQASQSYAERFAAVLVQMALGRGVASHAAVSAAAYLASFIARGARISKHLIRDIFVLLANHLDQMRRVADPTCRGPDLRRYTLFYATAQAMLYIFCFRWRDFIVYDGDEDHLEDYDIFEDGDPEWMPGIKETLTQAIYSKLNPLKVCSPMIVNQFATIANHLRFMYVIPLLETNKRLRLSSVRSLSSLSSTNGGISDMGAGRRETTLSNKHGESHHQLDAFFPFDPYQLPKSKRWLDGDYMEWRNVPGMQEDDDDEDDDESDISDSDDEGDDDDDDDDDDEEENDVRGLEVDDSASVSS</sequence>
<name>A0ABR3P1Z1_9PEZI</name>
<reference evidence="3 4" key="1">
    <citation type="submission" date="2024-07" db="EMBL/GenBank/DDBJ databases">
        <title>Draft sequence of the Neodothiora populina.</title>
        <authorList>
            <person name="Drown D.D."/>
            <person name="Schuette U.S."/>
            <person name="Buechlein A.B."/>
            <person name="Rusch D.R."/>
            <person name="Winton L.W."/>
            <person name="Adams G.A."/>
        </authorList>
    </citation>
    <scope>NUCLEOTIDE SEQUENCE [LARGE SCALE GENOMIC DNA]</scope>
    <source>
        <strain evidence="3 4">CPC 39397</strain>
    </source>
</reference>
<feature type="compositionally biased region" description="Polar residues" evidence="2">
    <location>
        <begin position="28"/>
        <end position="38"/>
    </location>
</feature>
<organism evidence="3 4">
    <name type="scientific">Neodothiora populina</name>
    <dbReference type="NCBI Taxonomy" id="2781224"/>
    <lineage>
        <taxon>Eukaryota</taxon>
        <taxon>Fungi</taxon>
        <taxon>Dikarya</taxon>
        <taxon>Ascomycota</taxon>
        <taxon>Pezizomycotina</taxon>
        <taxon>Dothideomycetes</taxon>
        <taxon>Dothideomycetidae</taxon>
        <taxon>Dothideales</taxon>
        <taxon>Dothioraceae</taxon>
        <taxon>Neodothiora</taxon>
    </lineage>
</organism>
<evidence type="ECO:0000313" key="3">
    <source>
        <dbReference type="EMBL" id="KAL1296689.1"/>
    </source>
</evidence>
<accession>A0ABR3P1Z1</accession>
<evidence type="ECO:0000256" key="1">
    <source>
        <dbReference type="ARBA" id="ARBA00010098"/>
    </source>
</evidence>